<evidence type="ECO:0000313" key="1">
    <source>
        <dbReference type="EMBL" id="TYO68126.1"/>
    </source>
</evidence>
<evidence type="ECO:0000313" key="2">
    <source>
        <dbReference type="Proteomes" id="UP000324797"/>
    </source>
</evidence>
<organism evidence="1 2">
    <name type="scientific">Bradyrhizobium hipponense</name>
    <dbReference type="NCBI Taxonomy" id="2605638"/>
    <lineage>
        <taxon>Bacteria</taxon>
        <taxon>Pseudomonadati</taxon>
        <taxon>Pseudomonadota</taxon>
        <taxon>Alphaproteobacteria</taxon>
        <taxon>Hyphomicrobiales</taxon>
        <taxon>Nitrobacteraceae</taxon>
        <taxon>Bradyrhizobium</taxon>
    </lineage>
</organism>
<dbReference type="AlphaFoldDB" id="A0A5S4YUT7"/>
<sequence>MRRREFIGNLGVLGAAAASTLFGRGSSAQSVPKRPLIAWAGAAPPGVKTPQFIVDLTFGNFVKGLFEFGYEQGRNLDIIRRTEVFRDRVPSIEEMVALLKPDIIAAPATLEAVAARKATSTIPIVCAALADAVHLGLIASEARPGGNVTGIEPYIVGLPTKQIELAREIVPTARRVGLLTNMNDPKGPPQVGDLKAACGALSLNVIEADASTAKDIPNALAALASGEVDVAVVLQTNLLLNMSERIGAIALEKQLPTVFGYREHVIHGGLVSYGVDLRWCYRRAGYFVDKILRGVRPGDLPIEFPAELWLAANLKTARALGVTVPAGLLARADEVIE</sequence>
<dbReference type="PANTHER" id="PTHR35271:SF1">
    <property type="entry name" value="ABC TRANSPORTER, SUBSTRATE-BINDING LIPOPROTEIN"/>
    <property type="match status" value="1"/>
</dbReference>
<dbReference type="EMBL" id="VSTH01000013">
    <property type="protein sequence ID" value="TYO68126.1"/>
    <property type="molecule type" value="Genomic_DNA"/>
</dbReference>
<dbReference type="CDD" id="cd06325">
    <property type="entry name" value="PBP1_ABC_unchar_transporter"/>
    <property type="match status" value="1"/>
</dbReference>
<comment type="caution">
    <text evidence="1">The sequence shown here is derived from an EMBL/GenBank/DDBJ whole genome shotgun (WGS) entry which is preliminary data.</text>
</comment>
<dbReference type="Pfam" id="PF04392">
    <property type="entry name" value="ABC_sub_bind"/>
    <property type="match status" value="1"/>
</dbReference>
<keyword evidence="2" id="KW-1185">Reference proteome</keyword>
<dbReference type="InterPro" id="IPR007487">
    <property type="entry name" value="ABC_transpt-TYRBP-like"/>
</dbReference>
<gene>
    <name evidence="1" type="ORF">FXV83_02400</name>
</gene>
<reference evidence="1 2" key="1">
    <citation type="submission" date="2019-08" db="EMBL/GenBank/DDBJ databases">
        <title>Bradyrhizobium hipponensis sp. nov., a rhizobium isolated from a Lupinus angustifolius root nodule in Tunisia.</title>
        <authorList>
            <person name="Off K."/>
            <person name="Rejili M."/>
            <person name="Mars M."/>
            <person name="Brachmann A."/>
            <person name="Marin M."/>
        </authorList>
    </citation>
    <scope>NUCLEOTIDE SEQUENCE [LARGE SCALE GENOMIC DNA]</scope>
    <source>
        <strain evidence="2">aSej3</strain>
    </source>
</reference>
<name>A0A5S4YUT7_9BRAD</name>
<proteinExistence type="predicted"/>
<accession>A0A5S4YUT7</accession>
<dbReference type="Proteomes" id="UP000324797">
    <property type="component" value="Unassembled WGS sequence"/>
</dbReference>
<protein>
    <submittedName>
        <fullName evidence="1">ABC transporter substrate-binding protein</fullName>
    </submittedName>
</protein>
<dbReference type="PANTHER" id="PTHR35271">
    <property type="entry name" value="ABC TRANSPORTER, SUBSTRATE-BINDING LIPOPROTEIN-RELATED"/>
    <property type="match status" value="1"/>
</dbReference>
<dbReference type="Gene3D" id="3.40.50.2300">
    <property type="match status" value="2"/>
</dbReference>